<accession>A0A2T0KLY9</accession>
<dbReference type="GO" id="GO:0016887">
    <property type="term" value="F:ATP hydrolysis activity"/>
    <property type="evidence" value="ECO:0007669"/>
    <property type="project" value="InterPro"/>
</dbReference>
<sequence length="292" mass="31988">MDVVDAKQLEDRLNKRDYFPDEGLVAAAVLAQRLRKPVFLEGEPGVGKSTFAEAMAGVLDPDAVLIRLQCHSGLDAGQALYDWDFPRQVLTLRAADRGDAVPVTDLYRPEFLVRRPVLAAFEKPSVLLIDEIDRADDEFEACLLEVLDKGTISIPELGPEQSGITMRMPFIVLTSNDTREVHGALKRRCIYHWIEHPKPPREAEILEHKIDGLTVELAAEIAEAMKRLRADGVLTRPPGVAEAIDLARSVVASGAKTLAEDAAISCAGAVAKHRDDVDTVRRVLGEVGRDSA</sequence>
<protein>
    <submittedName>
        <fullName evidence="2">MoxR-like ATPase</fullName>
    </submittedName>
</protein>
<organism evidence="2 3">
    <name type="scientific">Actinoplanes italicus</name>
    <dbReference type="NCBI Taxonomy" id="113567"/>
    <lineage>
        <taxon>Bacteria</taxon>
        <taxon>Bacillati</taxon>
        <taxon>Actinomycetota</taxon>
        <taxon>Actinomycetes</taxon>
        <taxon>Micromonosporales</taxon>
        <taxon>Micromonosporaceae</taxon>
        <taxon>Actinoplanes</taxon>
    </lineage>
</organism>
<dbReference type="CDD" id="cd00009">
    <property type="entry name" value="AAA"/>
    <property type="match status" value="1"/>
</dbReference>
<proteinExistence type="predicted"/>
<dbReference type="InterPro" id="IPR011704">
    <property type="entry name" value="ATPase_dyneun-rel_AAA"/>
</dbReference>
<comment type="caution">
    <text evidence="2">The sequence shown here is derived from an EMBL/GenBank/DDBJ whole genome shotgun (WGS) entry which is preliminary data.</text>
</comment>
<dbReference type="RefSeq" id="WP_106316122.1">
    <property type="nucleotide sequence ID" value="NZ_BOMO01000013.1"/>
</dbReference>
<feature type="domain" description="AAA+ ATPase" evidence="1">
    <location>
        <begin position="34"/>
        <end position="216"/>
    </location>
</feature>
<dbReference type="OrthoDB" id="9783370at2"/>
<dbReference type="PANTHER" id="PTHR42759">
    <property type="entry name" value="MOXR FAMILY PROTEIN"/>
    <property type="match status" value="1"/>
</dbReference>
<dbReference type="PANTHER" id="PTHR42759:SF1">
    <property type="entry name" value="MAGNESIUM-CHELATASE SUBUNIT CHLD"/>
    <property type="match status" value="1"/>
</dbReference>
<evidence type="ECO:0000259" key="1">
    <source>
        <dbReference type="SMART" id="SM00382"/>
    </source>
</evidence>
<dbReference type="SUPFAM" id="SSF52540">
    <property type="entry name" value="P-loop containing nucleoside triphosphate hydrolases"/>
    <property type="match status" value="1"/>
</dbReference>
<dbReference type="GO" id="GO:0005524">
    <property type="term" value="F:ATP binding"/>
    <property type="evidence" value="ECO:0007669"/>
    <property type="project" value="InterPro"/>
</dbReference>
<gene>
    <name evidence="2" type="ORF">CLV67_102424</name>
</gene>
<dbReference type="Pfam" id="PF07728">
    <property type="entry name" value="AAA_5"/>
    <property type="match status" value="1"/>
</dbReference>
<evidence type="ECO:0000313" key="3">
    <source>
        <dbReference type="Proteomes" id="UP000239415"/>
    </source>
</evidence>
<dbReference type="InterPro" id="IPR050764">
    <property type="entry name" value="CbbQ/NirQ/NorQ/GpvN"/>
</dbReference>
<dbReference type="SMART" id="SM00382">
    <property type="entry name" value="AAA"/>
    <property type="match status" value="1"/>
</dbReference>
<dbReference type="EMBL" id="PVMZ01000002">
    <property type="protein sequence ID" value="PRX24646.1"/>
    <property type="molecule type" value="Genomic_DNA"/>
</dbReference>
<dbReference type="InterPro" id="IPR027417">
    <property type="entry name" value="P-loop_NTPase"/>
</dbReference>
<dbReference type="Proteomes" id="UP000239415">
    <property type="component" value="Unassembled WGS sequence"/>
</dbReference>
<dbReference type="Gene3D" id="3.40.50.300">
    <property type="entry name" value="P-loop containing nucleotide triphosphate hydrolases"/>
    <property type="match status" value="1"/>
</dbReference>
<dbReference type="InterPro" id="IPR003593">
    <property type="entry name" value="AAA+_ATPase"/>
</dbReference>
<evidence type="ECO:0000313" key="2">
    <source>
        <dbReference type="EMBL" id="PRX24646.1"/>
    </source>
</evidence>
<reference evidence="2 3" key="1">
    <citation type="submission" date="2018-03" db="EMBL/GenBank/DDBJ databases">
        <title>Genomic Encyclopedia of Archaeal and Bacterial Type Strains, Phase II (KMG-II): from individual species to whole genera.</title>
        <authorList>
            <person name="Goeker M."/>
        </authorList>
    </citation>
    <scope>NUCLEOTIDE SEQUENCE [LARGE SCALE GENOMIC DNA]</scope>
    <source>
        <strain evidence="2 3">DSM 43146</strain>
    </source>
</reference>
<dbReference type="AlphaFoldDB" id="A0A2T0KLY9"/>
<keyword evidence="3" id="KW-1185">Reference proteome</keyword>
<name>A0A2T0KLY9_9ACTN</name>